<reference evidence="1 2" key="1">
    <citation type="submission" date="2020-05" db="EMBL/GenBank/DDBJ databases">
        <authorList>
            <person name="Whitworth D."/>
        </authorList>
    </citation>
    <scope>NUCLEOTIDE SEQUENCE [LARGE SCALE GENOMIC DNA]</scope>
    <source>
        <strain evidence="1 2">AM005</strain>
    </source>
</reference>
<protein>
    <submittedName>
        <fullName evidence="1">Uncharacterized protein</fullName>
    </submittedName>
</protein>
<proteinExistence type="predicted"/>
<evidence type="ECO:0000313" key="1">
    <source>
        <dbReference type="EMBL" id="NOJ82466.1"/>
    </source>
</evidence>
<dbReference type="EMBL" id="JABFNT010000129">
    <property type="protein sequence ID" value="NOJ82466.1"/>
    <property type="molecule type" value="Genomic_DNA"/>
</dbReference>
<name>A0A7Y4MTS7_MYXXA</name>
<organism evidence="1 2">
    <name type="scientific">Myxococcus xanthus</name>
    <dbReference type="NCBI Taxonomy" id="34"/>
    <lineage>
        <taxon>Bacteria</taxon>
        <taxon>Pseudomonadati</taxon>
        <taxon>Myxococcota</taxon>
        <taxon>Myxococcia</taxon>
        <taxon>Myxococcales</taxon>
        <taxon>Cystobacterineae</taxon>
        <taxon>Myxococcaceae</taxon>
        <taxon>Myxococcus</taxon>
    </lineage>
</organism>
<gene>
    <name evidence="1" type="ORF">HNV28_29790</name>
</gene>
<dbReference type="AlphaFoldDB" id="A0A7Y4MTS7"/>
<comment type="caution">
    <text evidence="1">The sequence shown here is derived from an EMBL/GenBank/DDBJ whole genome shotgun (WGS) entry which is preliminary data.</text>
</comment>
<accession>A0A7Y4MTS7</accession>
<sequence length="199" mass="21857">MLAGARPFSSHPQEPLMHRSTRLAGVCLVVATLLTLTGCSSSLRKNYVRDKAANHVYRQELAQLWPHVQEVLRGHGYSWKEMPGRYVLETEWLDSGGGSLGPGTASRFLVQGIVLTGGGTALRVMRGDRVTQSIGVGYVDKEIKTDEDYAQAVHDSQASGVLPTRQNYFRDLEIELEILRRGDPEAAARFDADALAAHP</sequence>
<evidence type="ECO:0000313" key="2">
    <source>
        <dbReference type="Proteomes" id="UP000533080"/>
    </source>
</evidence>
<dbReference type="Proteomes" id="UP000533080">
    <property type="component" value="Unassembled WGS sequence"/>
</dbReference>